<dbReference type="SUPFAM" id="SSF56801">
    <property type="entry name" value="Acetyl-CoA synthetase-like"/>
    <property type="match status" value="1"/>
</dbReference>
<reference evidence="1 2" key="1">
    <citation type="submission" date="2023-11" db="EMBL/GenBank/DDBJ databases">
        <title>A Novel Polar Bacteriovorax (B. antarcticus) Isolated from the Biocrust in Antarctica.</title>
        <authorList>
            <person name="Mun W."/>
            <person name="Choi S.Y."/>
            <person name="Mitchell R.J."/>
        </authorList>
    </citation>
    <scope>NUCLEOTIDE SEQUENCE [LARGE SCALE GENOMIC DNA]</scope>
    <source>
        <strain evidence="1 2">PP10</strain>
    </source>
</reference>
<evidence type="ECO:0008006" key="3">
    <source>
        <dbReference type="Google" id="ProtNLM"/>
    </source>
</evidence>
<dbReference type="InterPro" id="IPR042099">
    <property type="entry name" value="ANL_N_sf"/>
</dbReference>
<name>A0ABU5VR58_9BACT</name>
<keyword evidence="2" id="KW-1185">Reference proteome</keyword>
<dbReference type="RefSeq" id="WP_323575044.1">
    <property type="nucleotide sequence ID" value="NZ_JAYGJQ010000001.1"/>
</dbReference>
<organism evidence="1 2">
    <name type="scientific">Bacteriovorax antarcticus</name>
    <dbReference type="NCBI Taxonomy" id="3088717"/>
    <lineage>
        <taxon>Bacteria</taxon>
        <taxon>Pseudomonadati</taxon>
        <taxon>Bdellovibrionota</taxon>
        <taxon>Bacteriovoracia</taxon>
        <taxon>Bacteriovoracales</taxon>
        <taxon>Bacteriovoracaceae</taxon>
        <taxon>Bacteriovorax</taxon>
    </lineage>
</organism>
<proteinExistence type="predicted"/>
<sequence length="418" mass="47078">MQKWPLKEIIEHAKAHSPYYRELYKDIDTSDLAKLPIIDQVKFWKAEVLTSADPDGIVFKSGGSTGAPKYSYFTNQEWESFCTSFGLGMAEGILESGDRIANLFYAGDLYASFLFIKDSLQAIPAEKKKLSMFPIAGQTDHLQILKTLDEFKINTIVGVPSAILILLEKYSFNKAKYPNMKIEKLLFGGEALYDDQREALLNLFPDVQISSIGCASVDGGLIGYSSADCENGEHRVFDGSHIIEIVDPDTYEVITEKDKVGKILLTNLSRKLMPIIRYPAGDLAAWIEDEGVPNRKFKLQGRSEEAARLGTLSVYFEDTRDMVMKTLGDCKGIQFQMILYHFNHKDELTIKISGPDLEQKNNVKQCILDTFIAEKAGYSDLLAKGLIHPLRIDIVRANELESNVRTGKLKRIIDRRIK</sequence>
<protein>
    <recommendedName>
        <fullName evidence="3">Phenylacetate-CoA ligase</fullName>
    </recommendedName>
</protein>
<dbReference type="EMBL" id="JAYGJQ010000001">
    <property type="protein sequence ID" value="MEA9355486.1"/>
    <property type="molecule type" value="Genomic_DNA"/>
</dbReference>
<comment type="caution">
    <text evidence="1">The sequence shown here is derived from an EMBL/GenBank/DDBJ whole genome shotgun (WGS) entry which is preliminary data.</text>
</comment>
<dbReference type="PANTHER" id="PTHR43845:SF1">
    <property type="entry name" value="BLR5969 PROTEIN"/>
    <property type="match status" value="1"/>
</dbReference>
<accession>A0ABU5VR58</accession>
<evidence type="ECO:0000313" key="2">
    <source>
        <dbReference type="Proteomes" id="UP001302274"/>
    </source>
</evidence>
<evidence type="ECO:0000313" key="1">
    <source>
        <dbReference type="EMBL" id="MEA9355486.1"/>
    </source>
</evidence>
<gene>
    <name evidence="1" type="ORF">SHI21_04715</name>
</gene>
<dbReference type="Proteomes" id="UP001302274">
    <property type="component" value="Unassembled WGS sequence"/>
</dbReference>
<dbReference type="Gene3D" id="3.40.50.12780">
    <property type="entry name" value="N-terminal domain of ligase-like"/>
    <property type="match status" value="1"/>
</dbReference>
<dbReference type="PANTHER" id="PTHR43845">
    <property type="entry name" value="BLR5969 PROTEIN"/>
    <property type="match status" value="1"/>
</dbReference>